<evidence type="ECO:0000256" key="1">
    <source>
        <dbReference type="ARBA" id="ARBA00011738"/>
    </source>
</evidence>
<proteinExistence type="inferred from homology"/>
<evidence type="ECO:0000256" key="7">
    <source>
        <dbReference type="RuleBase" id="RU003960"/>
    </source>
</evidence>
<keyword evidence="3 7" id="KW-0489">Methyltransferase</keyword>
<dbReference type="FunFam" id="3.40.1010.10:FF:000001">
    <property type="entry name" value="Siroheme synthase"/>
    <property type="match status" value="1"/>
</dbReference>
<reference evidence="10" key="3">
    <citation type="journal article" date="2011" name="PLoS ONE">
        <title>Genome sequence of a mesophilic hydrogenotrophic methanogen Methanocella paludicola, the first cultivated representative of the order Methanocellales.</title>
        <authorList>
            <person name="Sakai S."/>
            <person name="Takaki Y."/>
            <person name="Shimamura S."/>
            <person name="Sekine M."/>
            <person name="Tajima T."/>
            <person name="Kosugi H."/>
            <person name="Ichikawa N."/>
            <person name="Tasumi E."/>
            <person name="Hiraki A.T."/>
            <person name="Shimizu A."/>
            <person name="Kato Y."/>
            <person name="Nishiko R."/>
            <person name="Mori K."/>
            <person name="Fujita N."/>
            <person name="Imachi H."/>
            <person name="Takai K."/>
        </authorList>
    </citation>
    <scope>NUCLEOTIDE SEQUENCE [LARGE SCALE GENOMIC DNA]</scope>
    <source>
        <strain evidence="10">DSM 17711 / JCM 13418 / NBRC 101707 / SANAE</strain>
    </source>
</reference>
<feature type="domain" description="Tetrapyrrole methylase" evidence="8">
    <location>
        <begin position="6"/>
        <end position="218"/>
    </location>
</feature>
<dbReference type="Gene3D" id="3.40.1010.10">
    <property type="entry name" value="Cobalt-precorrin-4 Transmethylase, Domain 1"/>
    <property type="match status" value="1"/>
</dbReference>
<dbReference type="InterPro" id="IPR014776">
    <property type="entry name" value="4pyrrole_Mease_sub2"/>
</dbReference>
<keyword evidence="5" id="KW-0949">S-adenosyl-L-methionine</keyword>
<dbReference type="InterPro" id="IPR050161">
    <property type="entry name" value="Siro_Cobalamin_biosynth"/>
</dbReference>
<evidence type="ECO:0000313" key="10">
    <source>
        <dbReference type="Proteomes" id="UP000001882"/>
    </source>
</evidence>
<sequence length="246" mass="26318">MSDKGKVYLVGAGPGDPELLTRKAERLMKEADIILFDALVGEGIKRLFPPGAKLVDVGKRADDHTYPQEEINRMLIATASEYKTVVRLKGGDPYVFGRGGEEAEALRKAGIEVEVVPGITSAIAVPEHAGIPVTHRGCASAVTFITGHEDPAKGEPALNFKALAQMRGTIVILMGVSRLRENVEALLANGKPRDTPVAIIERGTTEKERVTAGTLGNIVGLAELREVRSPAIIVVGEVVRLRGMLK</sequence>
<evidence type="ECO:0000256" key="4">
    <source>
        <dbReference type="ARBA" id="ARBA00022679"/>
    </source>
</evidence>
<dbReference type="OrthoDB" id="24444at2157"/>
<dbReference type="EC" id="2.1.1.107" evidence="2"/>
<reference evidence="9 10" key="2">
    <citation type="journal article" date="2008" name="Int. J. Syst. Evol. Microbiol.">
        <title>Methanocella paludicola gen. nov., sp. nov., a methane-producing archaeon, the first isolate of the lineage 'Rice Cluster I', and proposal of the new archaeal order Methanocellales ord. nov.</title>
        <authorList>
            <person name="Sakai S."/>
            <person name="Imachi H."/>
            <person name="Hanada S."/>
            <person name="Ohashi A."/>
            <person name="Harada H."/>
            <person name="Kamagata Y."/>
        </authorList>
    </citation>
    <scope>NUCLEOTIDE SEQUENCE [LARGE SCALE GENOMIC DNA]</scope>
    <source>
        <strain evidence="10">DSM 17711 / JCM 13418 / NBRC 101707 / SANAE</strain>
    </source>
</reference>
<dbReference type="Proteomes" id="UP000001882">
    <property type="component" value="Chromosome"/>
</dbReference>
<dbReference type="InterPro" id="IPR006366">
    <property type="entry name" value="CobA/CysG_C"/>
</dbReference>
<dbReference type="FunCoup" id="D1Z2S4">
    <property type="interactions" value="80"/>
</dbReference>
<dbReference type="KEGG" id="mpd:MCP_2924"/>
<dbReference type="RefSeq" id="WP_012901666.1">
    <property type="nucleotide sequence ID" value="NC_013665.1"/>
</dbReference>
<dbReference type="InterPro" id="IPR035996">
    <property type="entry name" value="4pyrrol_Methylase_sf"/>
</dbReference>
<dbReference type="AlphaFoldDB" id="D1Z2S4"/>
<dbReference type="PROSITE" id="PS00840">
    <property type="entry name" value="SUMT_2"/>
    <property type="match status" value="1"/>
</dbReference>
<keyword evidence="4 7" id="KW-0808">Transferase</keyword>
<dbReference type="Gene3D" id="3.30.950.10">
    <property type="entry name" value="Methyltransferase, Cobalt-precorrin-4 Transmethylase, Domain 2"/>
    <property type="match status" value="1"/>
</dbReference>
<dbReference type="GO" id="GO:0004851">
    <property type="term" value="F:uroporphyrin-III C-methyltransferase activity"/>
    <property type="evidence" value="ECO:0007669"/>
    <property type="project" value="UniProtKB-EC"/>
</dbReference>
<dbReference type="GeneID" id="8682892"/>
<dbReference type="CDD" id="cd11642">
    <property type="entry name" value="SUMT"/>
    <property type="match status" value="1"/>
</dbReference>
<dbReference type="InterPro" id="IPR014777">
    <property type="entry name" value="4pyrrole_Mease_sub1"/>
</dbReference>
<keyword evidence="6" id="KW-0627">Porphyrin biosynthesis</keyword>
<dbReference type="NCBIfam" id="TIGR01469">
    <property type="entry name" value="cobA_cysG_Cterm"/>
    <property type="match status" value="1"/>
</dbReference>
<dbReference type="SUPFAM" id="SSF53790">
    <property type="entry name" value="Tetrapyrrole methylase"/>
    <property type="match status" value="1"/>
</dbReference>
<dbReference type="FunFam" id="3.30.950.10:FF:000001">
    <property type="entry name" value="Siroheme synthase"/>
    <property type="match status" value="1"/>
</dbReference>
<evidence type="ECO:0000256" key="3">
    <source>
        <dbReference type="ARBA" id="ARBA00022603"/>
    </source>
</evidence>
<gene>
    <name evidence="9" type="primary">cobA</name>
    <name evidence="9" type="ordered locus">MCP_2924</name>
</gene>
<dbReference type="InParanoid" id="D1Z2S4"/>
<evidence type="ECO:0000256" key="2">
    <source>
        <dbReference type="ARBA" id="ARBA00012162"/>
    </source>
</evidence>
<dbReference type="InterPro" id="IPR000878">
    <property type="entry name" value="4pyrrol_Mease"/>
</dbReference>
<dbReference type="Pfam" id="PF00590">
    <property type="entry name" value="TP_methylase"/>
    <property type="match status" value="1"/>
</dbReference>
<dbReference type="PANTHER" id="PTHR45790">
    <property type="entry name" value="SIROHEME SYNTHASE-RELATED"/>
    <property type="match status" value="1"/>
</dbReference>
<dbReference type="EMBL" id="AP011532">
    <property type="protein sequence ID" value="BAI62996.1"/>
    <property type="molecule type" value="Genomic_DNA"/>
</dbReference>
<comment type="similarity">
    <text evidence="7">Belongs to the precorrin methyltransferase family.</text>
</comment>
<name>D1Z2S4_METPS</name>
<dbReference type="PATRIC" id="fig|304371.9.peg.2993"/>
<organism evidence="9 10">
    <name type="scientific">Methanocella paludicola (strain DSM 17711 / JCM 13418 / NBRC 101707 / SANAE)</name>
    <dbReference type="NCBI Taxonomy" id="304371"/>
    <lineage>
        <taxon>Archaea</taxon>
        <taxon>Methanobacteriati</taxon>
        <taxon>Methanobacteriota</taxon>
        <taxon>Stenosarchaea group</taxon>
        <taxon>Methanomicrobia</taxon>
        <taxon>Methanocellales</taxon>
        <taxon>Methanocellaceae</taxon>
        <taxon>Methanocella</taxon>
    </lineage>
</organism>
<evidence type="ECO:0000256" key="6">
    <source>
        <dbReference type="ARBA" id="ARBA00023244"/>
    </source>
</evidence>
<keyword evidence="10" id="KW-1185">Reference proteome</keyword>
<dbReference type="PANTHER" id="PTHR45790:SF3">
    <property type="entry name" value="S-ADENOSYL-L-METHIONINE-DEPENDENT UROPORPHYRINOGEN III METHYLTRANSFERASE, CHLOROPLASTIC"/>
    <property type="match status" value="1"/>
</dbReference>
<dbReference type="STRING" id="304371.MCP_2924"/>
<comment type="subunit">
    <text evidence="1">Homodimer.</text>
</comment>
<dbReference type="eggNOG" id="arCOG00644">
    <property type="taxonomic scope" value="Archaea"/>
</dbReference>
<dbReference type="NCBIfam" id="NF004790">
    <property type="entry name" value="PRK06136.1"/>
    <property type="match status" value="1"/>
</dbReference>
<dbReference type="GO" id="GO:0032259">
    <property type="term" value="P:methylation"/>
    <property type="evidence" value="ECO:0007669"/>
    <property type="project" value="UniProtKB-KW"/>
</dbReference>
<accession>D1Z2S4</accession>
<evidence type="ECO:0000259" key="8">
    <source>
        <dbReference type="Pfam" id="PF00590"/>
    </source>
</evidence>
<evidence type="ECO:0000313" key="9">
    <source>
        <dbReference type="EMBL" id="BAI62996.1"/>
    </source>
</evidence>
<protein>
    <recommendedName>
        <fullName evidence="2">uroporphyrinogen-III C-methyltransferase</fullName>
        <ecNumber evidence="2">2.1.1.107</ecNumber>
    </recommendedName>
</protein>
<dbReference type="GO" id="GO:0019354">
    <property type="term" value="P:siroheme biosynthetic process"/>
    <property type="evidence" value="ECO:0007669"/>
    <property type="project" value="InterPro"/>
</dbReference>
<dbReference type="InterPro" id="IPR003043">
    <property type="entry name" value="Uropor_MeTrfase_CS"/>
</dbReference>
<evidence type="ECO:0000256" key="5">
    <source>
        <dbReference type="ARBA" id="ARBA00022691"/>
    </source>
</evidence>
<reference evidence="9 10" key="1">
    <citation type="journal article" date="2007" name="Appl. Environ. Microbiol.">
        <title>Isolation of key methanogens for global methane emission from rice paddy fields: a novel isolate affiliated with the clone cluster rice cluster I.</title>
        <authorList>
            <person name="Sakai S."/>
            <person name="Imachi H."/>
            <person name="Sekiguchi Y."/>
            <person name="Ohashi A."/>
            <person name="Harada H."/>
            <person name="Kamagata Y."/>
        </authorList>
    </citation>
    <scope>NUCLEOTIDE SEQUENCE [LARGE SCALE GENOMIC DNA]</scope>
    <source>
        <strain evidence="10">DSM 17711 / JCM 13418 / NBRC 101707 / SANAE</strain>
    </source>
</reference>